<dbReference type="InterPro" id="IPR007627">
    <property type="entry name" value="RNA_pol_sigma70_r2"/>
</dbReference>
<comment type="similarity">
    <text evidence="1">Belongs to the sigma-70 factor family. ECF subfamily.</text>
</comment>
<evidence type="ECO:0000256" key="1">
    <source>
        <dbReference type="ARBA" id="ARBA00010641"/>
    </source>
</evidence>
<feature type="domain" description="RNA polymerase sigma factor 70 region 4 type 2" evidence="6">
    <location>
        <begin position="120"/>
        <end position="170"/>
    </location>
</feature>
<keyword evidence="4" id="KW-0804">Transcription</keyword>
<dbReference type="InterPro" id="IPR013324">
    <property type="entry name" value="RNA_pol_sigma_r3/r4-like"/>
</dbReference>
<accession>A0ABP3YJL7</accession>
<name>A0ABP3YJL7_9BACT</name>
<keyword evidence="2" id="KW-0805">Transcription regulation</keyword>
<keyword evidence="3" id="KW-0731">Sigma factor</keyword>
<organism evidence="7 8">
    <name type="scientific">Algoriphagus jejuensis</name>
    <dbReference type="NCBI Taxonomy" id="419934"/>
    <lineage>
        <taxon>Bacteria</taxon>
        <taxon>Pseudomonadati</taxon>
        <taxon>Bacteroidota</taxon>
        <taxon>Cytophagia</taxon>
        <taxon>Cytophagales</taxon>
        <taxon>Cyclobacteriaceae</taxon>
        <taxon>Algoriphagus</taxon>
    </lineage>
</organism>
<dbReference type="InterPro" id="IPR014284">
    <property type="entry name" value="RNA_pol_sigma-70_dom"/>
</dbReference>
<reference evidence="8" key="1">
    <citation type="journal article" date="2019" name="Int. J. Syst. Evol. Microbiol.">
        <title>The Global Catalogue of Microorganisms (GCM) 10K type strain sequencing project: providing services to taxonomists for standard genome sequencing and annotation.</title>
        <authorList>
            <consortium name="The Broad Institute Genomics Platform"/>
            <consortium name="The Broad Institute Genome Sequencing Center for Infectious Disease"/>
            <person name="Wu L."/>
            <person name="Ma J."/>
        </authorList>
    </citation>
    <scope>NUCLEOTIDE SEQUENCE [LARGE SCALE GENOMIC DNA]</scope>
    <source>
        <strain evidence="8">JCM 16112</strain>
    </source>
</reference>
<evidence type="ECO:0000256" key="3">
    <source>
        <dbReference type="ARBA" id="ARBA00023082"/>
    </source>
</evidence>
<dbReference type="SUPFAM" id="SSF88659">
    <property type="entry name" value="Sigma3 and sigma4 domains of RNA polymerase sigma factors"/>
    <property type="match status" value="1"/>
</dbReference>
<dbReference type="Pfam" id="PF08281">
    <property type="entry name" value="Sigma70_r4_2"/>
    <property type="match status" value="1"/>
</dbReference>
<keyword evidence="8" id="KW-1185">Reference proteome</keyword>
<evidence type="ECO:0000313" key="7">
    <source>
        <dbReference type="EMBL" id="GAA0880861.1"/>
    </source>
</evidence>
<dbReference type="Proteomes" id="UP001500469">
    <property type="component" value="Unassembled WGS sequence"/>
</dbReference>
<comment type="caution">
    <text evidence="7">The sequence shown here is derived from an EMBL/GenBank/DDBJ whole genome shotgun (WGS) entry which is preliminary data.</text>
</comment>
<evidence type="ECO:0000259" key="5">
    <source>
        <dbReference type="Pfam" id="PF04542"/>
    </source>
</evidence>
<dbReference type="Gene3D" id="1.10.1740.10">
    <property type="match status" value="1"/>
</dbReference>
<dbReference type="SUPFAM" id="SSF88946">
    <property type="entry name" value="Sigma2 domain of RNA polymerase sigma factors"/>
    <property type="match status" value="1"/>
</dbReference>
<dbReference type="RefSeq" id="WP_343854429.1">
    <property type="nucleotide sequence ID" value="NZ_BAAAFI010000047.1"/>
</dbReference>
<dbReference type="Gene3D" id="1.10.10.10">
    <property type="entry name" value="Winged helix-like DNA-binding domain superfamily/Winged helix DNA-binding domain"/>
    <property type="match status" value="1"/>
</dbReference>
<evidence type="ECO:0000259" key="6">
    <source>
        <dbReference type="Pfam" id="PF08281"/>
    </source>
</evidence>
<feature type="domain" description="RNA polymerase sigma-70 region 2" evidence="5">
    <location>
        <begin position="24"/>
        <end position="89"/>
    </location>
</feature>
<proteinExistence type="inferred from homology"/>
<dbReference type="InterPro" id="IPR036388">
    <property type="entry name" value="WH-like_DNA-bd_sf"/>
</dbReference>
<dbReference type="CDD" id="cd06171">
    <property type="entry name" value="Sigma70_r4"/>
    <property type="match status" value="1"/>
</dbReference>
<dbReference type="EMBL" id="BAAAFI010000047">
    <property type="protein sequence ID" value="GAA0880861.1"/>
    <property type="molecule type" value="Genomic_DNA"/>
</dbReference>
<evidence type="ECO:0000313" key="8">
    <source>
        <dbReference type="Proteomes" id="UP001500469"/>
    </source>
</evidence>
<protein>
    <submittedName>
        <fullName evidence="7">Sigma-70 family RNA polymerase sigma factor</fullName>
    </submittedName>
</protein>
<dbReference type="InterPro" id="IPR013249">
    <property type="entry name" value="RNA_pol_sigma70_r4_t2"/>
</dbReference>
<sequence length="176" mass="20834">MSPLDKTIFEAFRNGEKQAIDAVYTYYKAPVMRFIVSMVKDSNDSESIFHEVIMKIIRRREKLCTDEGINAYVFTIAKNEVIDYFKKLKKDRERIEDFYKNRIDTQYAMSSSEEEEVFTNLEHALEGLSVQRKKVIELSYFQNLSYQEIAEQLMISKNTVKNHLIKAKMMLREQMA</sequence>
<dbReference type="NCBIfam" id="TIGR02937">
    <property type="entry name" value="sigma70-ECF"/>
    <property type="match status" value="1"/>
</dbReference>
<dbReference type="PANTHER" id="PTHR43133">
    <property type="entry name" value="RNA POLYMERASE ECF-TYPE SIGMA FACTO"/>
    <property type="match status" value="1"/>
</dbReference>
<gene>
    <name evidence="7" type="ORF">GCM10009119_38310</name>
</gene>
<dbReference type="InterPro" id="IPR013325">
    <property type="entry name" value="RNA_pol_sigma_r2"/>
</dbReference>
<dbReference type="PANTHER" id="PTHR43133:SF46">
    <property type="entry name" value="RNA POLYMERASE SIGMA-70 FACTOR ECF SUBFAMILY"/>
    <property type="match status" value="1"/>
</dbReference>
<evidence type="ECO:0000256" key="4">
    <source>
        <dbReference type="ARBA" id="ARBA00023163"/>
    </source>
</evidence>
<dbReference type="InterPro" id="IPR039425">
    <property type="entry name" value="RNA_pol_sigma-70-like"/>
</dbReference>
<dbReference type="Pfam" id="PF04542">
    <property type="entry name" value="Sigma70_r2"/>
    <property type="match status" value="1"/>
</dbReference>
<evidence type="ECO:0000256" key="2">
    <source>
        <dbReference type="ARBA" id="ARBA00023015"/>
    </source>
</evidence>